<name>A0A1X1YNF7_9MYCO</name>
<dbReference type="InterPro" id="IPR038468">
    <property type="entry name" value="MmpS_C"/>
</dbReference>
<dbReference type="OrthoDB" id="3398257at2"/>
<dbReference type="RefSeq" id="WP_085157955.1">
    <property type="nucleotide sequence ID" value="NZ_AP022581.1"/>
</dbReference>
<dbReference type="KEGG" id="mlj:MLAC_37120"/>
<evidence type="ECO:0000256" key="3">
    <source>
        <dbReference type="ARBA" id="ARBA00022475"/>
    </source>
</evidence>
<proteinExistence type="inferred from homology"/>
<reference evidence="7 8" key="1">
    <citation type="journal article" date="2019" name="Emerg. Microbes Infect.">
        <title>Comprehensive subspecies identification of 175 nontuberculous mycobacteria species based on 7547 genomic profiles.</title>
        <authorList>
            <person name="Matsumoto Y."/>
            <person name="Kinjo T."/>
            <person name="Motooka D."/>
            <person name="Nabeya D."/>
            <person name="Jung N."/>
            <person name="Uechi K."/>
            <person name="Horii T."/>
            <person name="Iida T."/>
            <person name="Fujita J."/>
            <person name="Nakamura S."/>
        </authorList>
    </citation>
    <scope>NUCLEOTIDE SEQUENCE [LARGE SCALE GENOMIC DNA]</scope>
    <source>
        <strain evidence="7 8">JCM 15657</strain>
    </source>
</reference>
<keyword evidence="6" id="KW-0472">Membrane</keyword>
<keyword evidence="4" id="KW-0812">Transmembrane</keyword>
<keyword evidence="8" id="KW-1185">Reference proteome</keyword>
<comment type="similarity">
    <text evidence="2">Belongs to the MmpS family.</text>
</comment>
<keyword evidence="5" id="KW-1133">Transmembrane helix</keyword>
<gene>
    <name evidence="7" type="primary">mmpS4</name>
    <name evidence="7" type="ORF">MLAC_37120</name>
</gene>
<dbReference type="InterPro" id="IPR008693">
    <property type="entry name" value="MmpS"/>
</dbReference>
<keyword evidence="3" id="KW-1003">Cell membrane</keyword>
<evidence type="ECO:0000256" key="6">
    <source>
        <dbReference type="ARBA" id="ARBA00023136"/>
    </source>
</evidence>
<evidence type="ECO:0000256" key="1">
    <source>
        <dbReference type="ARBA" id="ARBA00004236"/>
    </source>
</evidence>
<dbReference type="Proteomes" id="UP000466396">
    <property type="component" value="Chromosome"/>
</dbReference>
<dbReference type="Gene3D" id="2.60.40.2880">
    <property type="entry name" value="MmpS1-5, C-terminal soluble domain"/>
    <property type="match status" value="1"/>
</dbReference>
<dbReference type="GO" id="GO:0005886">
    <property type="term" value="C:plasma membrane"/>
    <property type="evidence" value="ECO:0007669"/>
    <property type="project" value="UniProtKB-SubCell"/>
</dbReference>
<accession>A0A1X1YNF7</accession>
<organism evidence="7 8">
    <name type="scientific">Mycobacterium lacus</name>
    <dbReference type="NCBI Taxonomy" id="169765"/>
    <lineage>
        <taxon>Bacteria</taxon>
        <taxon>Bacillati</taxon>
        <taxon>Actinomycetota</taxon>
        <taxon>Actinomycetes</taxon>
        <taxon>Mycobacteriales</taxon>
        <taxon>Mycobacteriaceae</taxon>
        <taxon>Mycobacterium</taxon>
    </lineage>
</organism>
<dbReference type="AlphaFoldDB" id="A0A1X1YNF7"/>
<dbReference type="Pfam" id="PF05423">
    <property type="entry name" value="Mycobact_memb"/>
    <property type="match status" value="1"/>
</dbReference>
<evidence type="ECO:0000256" key="5">
    <source>
        <dbReference type="ARBA" id="ARBA00022989"/>
    </source>
</evidence>
<dbReference type="EMBL" id="AP022581">
    <property type="protein sequence ID" value="BBX98418.1"/>
    <property type="molecule type" value="Genomic_DNA"/>
</dbReference>
<sequence>MLSRIWIPLVILAVVIVGGFTVYRVRGFFASEKRPSYADSNLESTKPFNPKQLTYEVFGPPGTVADISYFDVNSEPQRIDGAVLPWSLHITTNLAAVMGNIVAQGDSDSIGCRITVDGVVKAERISNEVNAYTFCVVKSA</sequence>
<protein>
    <submittedName>
        <fullName evidence="7">Putative transport accessory protein MmpS4</fullName>
    </submittedName>
</protein>
<evidence type="ECO:0000256" key="2">
    <source>
        <dbReference type="ARBA" id="ARBA00007531"/>
    </source>
</evidence>
<evidence type="ECO:0000313" key="8">
    <source>
        <dbReference type="Proteomes" id="UP000466396"/>
    </source>
</evidence>
<evidence type="ECO:0000256" key="4">
    <source>
        <dbReference type="ARBA" id="ARBA00022692"/>
    </source>
</evidence>
<evidence type="ECO:0000313" key="7">
    <source>
        <dbReference type="EMBL" id="BBX98418.1"/>
    </source>
</evidence>
<comment type="subcellular location">
    <subcellularLocation>
        <location evidence="1">Cell membrane</location>
    </subcellularLocation>
</comment>
<dbReference type="STRING" id="169765.AWC15_15425"/>